<feature type="domain" description="GmrSD restriction endonucleases C-terminal" evidence="3">
    <location>
        <begin position="115"/>
        <end position="218"/>
    </location>
</feature>
<keyword evidence="2" id="KW-1133">Transmembrane helix</keyword>
<organism evidence="4 5">
    <name type="scientific">Saccharopolyspora rosea</name>
    <dbReference type="NCBI Taxonomy" id="524884"/>
    <lineage>
        <taxon>Bacteria</taxon>
        <taxon>Bacillati</taxon>
        <taxon>Actinomycetota</taxon>
        <taxon>Actinomycetes</taxon>
        <taxon>Pseudonocardiales</taxon>
        <taxon>Pseudonocardiaceae</taxon>
        <taxon>Saccharopolyspora</taxon>
    </lineage>
</organism>
<dbReference type="EMBL" id="JBHTIW010000028">
    <property type="protein sequence ID" value="MFD0923111.1"/>
    <property type="molecule type" value="Genomic_DNA"/>
</dbReference>
<comment type="caution">
    <text evidence="4">The sequence shown here is derived from an EMBL/GenBank/DDBJ whole genome shotgun (WGS) entry which is preliminary data.</text>
</comment>
<dbReference type="RefSeq" id="WP_263252013.1">
    <property type="nucleotide sequence ID" value="NZ_BAABLT010000021.1"/>
</dbReference>
<evidence type="ECO:0000313" key="5">
    <source>
        <dbReference type="Proteomes" id="UP001597018"/>
    </source>
</evidence>
<evidence type="ECO:0000256" key="2">
    <source>
        <dbReference type="SAM" id="Phobius"/>
    </source>
</evidence>
<feature type="transmembrane region" description="Helical" evidence="2">
    <location>
        <begin position="12"/>
        <end position="29"/>
    </location>
</feature>
<keyword evidence="4" id="KW-0540">Nuclease</keyword>
<keyword evidence="4" id="KW-0255">Endonuclease</keyword>
<sequence>MATQRSSARGPVWTTVVAAVLLGLGWLVFESGLLDRWTQQSPAASSGPAAEQLAELRVAPQGSMDGYSRARFHHWIAQPKAGRNCNTREAVLARDGQGVHVDNRCQATSGSWTSVYTGQRIDNPSDIDIDHMVPLANAWRSGASAWTDERRERFANDMDVPQLVAVDSSSNRSKGDQDPSQWKPAARDQWCEYATDWVTVKHAYGLTVTAPEKSALQEMLGTCG</sequence>
<reference evidence="5" key="1">
    <citation type="journal article" date="2019" name="Int. J. Syst. Evol. Microbiol.">
        <title>The Global Catalogue of Microorganisms (GCM) 10K type strain sequencing project: providing services to taxonomists for standard genome sequencing and annotation.</title>
        <authorList>
            <consortium name="The Broad Institute Genomics Platform"/>
            <consortium name="The Broad Institute Genome Sequencing Center for Infectious Disease"/>
            <person name="Wu L."/>
            <person name="Ma J."/>
        </authorList>
    </citation>
    <scope>NUCLEOTIDE SEQUENCE [LARGE SCALE GENOMIC DNA]</scope>
    <source>
        <strain evidence="5">CCUG 56401</strain>
    </source>
</reference>
<accession>A0ABW3G2J0</accession>
<dbReference type="PANTHER" id="PTHR24094:SF15">
    <property type="entry name" value="AMP-DEPENDENT SYNTHETASE_LIGASE DOMAIN-CONTAINING PROTEIN-RELATED"/>
    <property type="match status" value="1"/>
</dbReference>
<protein>
    <submittedName>
        <fullName evidence="4">HNH endonuclease family protein</fullName>
    </submittedName>
</protein>
<keyword evidence="2" id="KW-0812">Transmembrane</keyword>
<dbReference type="GO" id="GO:0004519">
    <property type="term" value="F:endonuclease activity"/>
    <property type="evidence" value="ECO:0007669"/>
    <property type="project" value="UniProtKB-KW"/>
</dbReference>
<keyword evidence="4" id="KW-0378">Hydrolase</keyword>
<keyword evidence="2" id="KW-0472">Membrane</keyword>
<dbReference type="Proteomes" id="UP001597018">
    <property type="component" value="Unassembled WGS sequence"/>
</dbReference>
<dbReference type="Pfam" id="PF07510">
    <property type="entry name" value="GmrSD_C"/>
    <property type="match status" value="1"/>
</dbReference>
<evidence type="ECO:0000313" key="4">
    <source>
        <dbReference type="EMBL" id="MFD0923111.1"/>
    </source>
</evidence>
<dbReference type="PANTHER" id="PTHR24094">
    <property type="entry name" value="SECRETED PROTEIN"/>
    <property type="match status" value="1"/>
</dbReference>
<feature type="region of interest" description="Disordered" evidence="1">
    <location>
        <begin position="166"/>
        <end position="185"/>
    </location>
</feature>
<proteinExistence type="predicted"/>
<dbReference type="InterPro" id="IPR011089">
    <property type="entry name" value="GmrSD_C"/>
</dbReference>
<evidence type="ECO:0000259" key="3">
    <source>
        <dbReference type="Pfam" id="PF07510"/>
    </source>
</evidence>
<keyword evidence="5" id="KW-1185">Reference proteome</keyword>
<evidence type="ECO:0000256" key="1">
    <source>
        <dbReference type="SAM" id="MobiDB-lite"/>
    </source>
</evidence>
<gene>
    <name evidence="4" type="ORF">ACFQ16_25475</name>
</gene>
<name>A0ABW3G2J0_9PSEU</name>